<gene>
    <name evidence="6" type="ORF">H257_07453</name>
</gene>
<evidence type="ECO:0000256" key="4">
    <source>
        <dbReference type="SAM" id="MobiDB-lite"/>
    </source>
</evidence>
<dbReference type="GO" id="GO:0003729">
    <property type="term" value="F:mRNA binding"/>
    <property type="evidence" value="ECO:0007669"/>
    <property type="project" value="TreeGrafter"/>
</dbReference>
<dbReference type="Pfam" id="PF00076">
    <property type="entry name" value="RRM_1"/>
    <property type="match status" value="2"/>
</dbReference>
<feature type="region of interest" description="Disordered" evidence="4">
    <location>
        <begin position="362"/>
        <end position="468"/>
    </location>
</feature>
<keyword evidence="2 3" id="KW-0694">RNA-binding</keyword>
<dbReference type="PANTHER" id="PTHR48032:SF6">
    <property type="entry name" value="RNA-BINDING (RRM_RBD_RNP MOTIFS) FAMILY PROTEIN"/>
    <property type="match status" value="1"/>
</dbReference>
<feature type="compositionally biased region" description="Pro residues" evidence="4">
    <location>
        <begin position="257"/>
        <end position="266"/>
    </location>
</feature>
<dbReference type="CDD" id="cd12325">
    <property type="entry name" value="RRM1_hnRNPA_hnRNPD_like"/>
    <property type="match status" value="1"/>
</dbReference>
<dbReference type="AlphaFoldDB" id="W4GKK7"/>
<dbReference type="InterPro" id="IPR035979">
    <property type="entry name" value="RBD_domain_sf"/>
</dbReference>
<dbReference type="PROSITE" id="PS50102">
    <property type="entry name" value="RRM"/>
    <property type="match status" value="2"/>
</dbReference>
<organism evidence="6">
    <name type="scientific">Aphanomyces astaci</name>
    <name type="common">Crayfish plague agent</name>
    <dbReference type="NCBI Taxonomy" id="112090"/>
    <lineage>
        <taxon>Eukaryota</taxon>
        <taxon>Sar</taxon>
        <taxon>Stramenopiles</taxon>
        <taxon>Oomycota</taxon>
        <taxon>Saprolegniomycetes</taxon>
        <taxon>Saprolegniales</taxon>
        <taxon>Verrucalvaceae</taxon>
        <taxon>Aphanomyces</taxon>
    </lineage>
</organism>
<protein>
    <recommendedName>
        <fullName evidence="5">RRM domain-containing protein</fullName>
    </recommendedName>
</protein>
<sequence>MTDNSPKIGKIFIGGLSYETTDEKLRSYFGAYGTVTDAVVMKDPISRRSRGFGFITYADPGCVDRALAQPNHVLDNRRVEAKRAVPRAESARDASSTTSSRGGPASAASSSNGGVAGLSSSASSGGGAATKKIFVGGLHYETKDAEFKKYFSQYGKVVSAEVMFNRETNKSRGFGFVIFETEHSVDLVLQDGGHVLDGKSVEVKRAVPRTDAPPPSSSSSSGVPSVAIHTQAAVSTSRGSFSDDLSSTPKHLLSPRSNPPASPASPAPLASVGTFGGYAAAVRYGGGRVGHSSLAHGAPPGLGEIEAGLDGLTMDTFGSQQQHRHGPDQSRLFRTHGDGYGHHHHPSYLSQHEYVAPHQLAPQWQQRHQQHQPPPHWQQPQQQQQHSWPSDDHHLPLRASSVDSNVFSMFTPPPHRAAPPPPPPTAAPSSSPTPPPRWDQGGFQFGGLGGGFTRTNTSPPTSFDRYGGTGAPVPPSLTRLALDDDEIPPLRFGDPAYLGIDARQHSTSTSHPTQPNPTAGHYLYERHEDDTHSGGGYYTQYR</sequence>
<feature type="compositionally biased region" description="Low complexity" evidence="4">
    <location>
        <begin position="378"/>
        <end position="388"/>
    </location>
</feature>
<dbReference type="GO" id="GO:0006417">
    <property type="term" value="P:regulation of translation"/>
    <property type="evidence" value="ECO:0007669"/>
    <property type="project" value="TreeGrafter"/>
</dbReference>
<feature type="region of interest" description="Disordered" evidence="4">
    <location>
        <begin position="206"/>
        <end position="268"/>
    </location>
</feature>
<feature type="region of interest" description="Disordered" evidence="4">
    <location>
        <begin position="316"/>
        <end position="347"/>
    </location>
</feature>
<name>W4GKK7_APHAT</name>
<dbReference type="InterPro" id="IPR000504">
    <property type="entry name" value="RRM_dom"/>
</dbReference>
<evidence type="ECO:0000256" key="3">
    <source>
        <dbReference type="PROSITE-ProRule" id="PRU00176"/>
    </source>
</evidence>
<proteinExistence type="predicted"/>
<dbReference type="FunFam" id="3.30.70.330:FF:000040">
    <property type="entry name" value="Heterogeneous nuclear ribonucleoprotein A2/B1"/>
    <property type="match status" value="1"/>
</dbReference>
<dbReference type="Gene3D" id="3.30.70.330">
    <property type="match status" value="2"/>
</dbReference>
<feature type="domain" description="RRM" evidence="5">
    <location>
        <begin position="131"/>
        <end position="208"/>
    </location>
</feature>
<accession>W4GKK7</accession>
<dbReference type="VEuPathDB" id="FungiDB:H257_07453"/>
<dbReference type="FunFam" id="3.30.70.330:FF:000679">
    <property type="entry name" value="Heterogeneous nuclear ribonucleoprotein A1"/>
    <property type="match status" value="1"/>
</dbReference>
<feature type="compositionally biased region" description="Low complexity" evidence="4">
    <location>
        <begin position="217"/>
        <end position="226"/>
    </location>
</feature>
<dbReference type="SUPFAM" id="SSF54928">
    <property type="entry name" value="RNA-binding domain, RBD"/>
    <property type="match status" value="2"/>
</dbReference>
<keyword evidence="1" id="KW-0677">Repeat</keyword>
<feature type="compositionally biased region" description="Gly residues" evidence="4">
    <location>
        <begin position="443"/>
        <end position="452"/>
    </location>
</feature>
<dbReference type="OrthoDB" id="1875751at2759"/>
<reference evidence="6" key="1">
    <citation type="submission" date="2013-12" db="EMBL/GenBank/DDBJ databases">
        <title>The Genome Sequence of Aphanomyces astaci APO3.</title>
        <authorList>
            <consortium name="The Broad Institute Genomics Platform"/>
            <person name="Russ C."/>
            <person name="Tyler B."/>
            <person name="van West P."/>
            <person name="Dieguez-Uribeondo J."/>
            <person name="Young S.K."/>
            <person name="Zeng Q."/>
            <person name="Gargeya S."/>
            <person name="Fitzgerald M."/>
            <person name="Abouelleil A."/>
            <person name="Alvarado L."/>
            <person name="Chapman S.B."/>
            <person name="Gainer-Dewar J."/>
            <person name="Goldberg J."/>
            <person name="Griggs A."/>
            <person name="Gujja S."/>
            <person name="Hansen M."/>
            <person name="Howarth C."/>
            <person name="Imamovic A."/>
            <person name="Ireland A."/>
            <person name="Larimer J."/>
            <person name="McCowan C."/>
            <person name="Murphy C."/>
            <person name="Pearson M."/>
            <person name="Poon T.W."/>
            <person name="Priest M."/>
            <person name="Roberts A."/>
            <person name="Saif S."/>
            <person name="Shea T."/>
            <person name="Sykes S."/>
            <person name="Wortman J."/>
            <person name="Nusbaum C."/>
            <person name="Birren B."/>
        </authorList>
    </citation>
    <scope>NUCLEOTIDE SEQUENCE [LARGE SCALE GENOMIC DNA]</scope>
    <source>
        <strain evidence="6">APO3</strain>
    </source>
</reference>
<evidence type="ECO:0000256" key="2">
    <source>
        <dbReference type="ARBA" id="ARBA00022884"/>
    </source>
</evidence>
<evidence type="ECO:0000313" key="6">
    <source>
        <dbReference type="EMBL" id="ETV79448.1"/>
    </source>
</evidence>
<dbReference type="InterPro" id="IPR012677">
    <property type="entry name" value="Nucleotide-bd_a/b_plait_sf"/>
</dbReference>
<dbReference type="EMBL" id="KI913128">
    <property type="protein sequence ID" value="ETV79448.1"/>
    <property type="molecule type" value="Genomic_DNA"/>
</dbReference>
<evidence type="ECO:0000256" key="1">
    <source>
        <dbReference type="ARBA" id="ARBA00022737"/>
    </source>
</evidence>
<dbReference type="PANTHER" id="PTHR48032">
    <property type="entry name" value="RNA-BINDING PROTEIN MUSASHI HOMOLOG RBP6"/>
    <property type="match status" value="1"/>
</dbReference>
<feature type="domain" description="RRM" evidence="5">
    <location>
        <begin position="9"/>
        <end position="86"/>
    </location>
</feature>
<feature type="compositionally biased region" description="Low complexity" evidence="4">
    <location>
        <begin position="93"/>
        <end position="123"/>
    </location>
</feature>
<feature type="compositionally biased region" description="Polar residues" evidence="4">
    <location>
        <begin position="232"/>
        <end position="249"/>
    </location>
</feature>
<feature type="compositionally biased region" description="Pro residues" evidence="4">
    <location>
        <begin position="411"/>
        <end position="437"/>
    </location>
</feature>
<evidence type="ECO:0000259" key="5">
    <source>
        <dbReference type="PROSITE" id="PS50102"/>
    </source>
</evidence>
<dbReference type="GeneID" id="20809449"/>
<dbReference type="STRING" id="112090.W4GKK7"/>
<feature type="region of interest" description="Disordered" evidence="4">
    <location>
        <begin position="78"/>
        <end position="127"/>
    </location>
</feature>
<dbReference type="RefSeq" id="XP_009831289.1">
    <property type="nucleotide sequence ID" value="XM_009832987.1"/>
</dbReference>
<dbReference type="SMART" id="SM00360">
    <property type="entry name" value="RRM"/>
    <property type="match status" value="2"/>
</dbReference>